<dbReference type="RefSeq" id="WP_115621036.1">
    <property type="nucleotide sequence ID" value="NZ_UFVR01000004.1"/>
</dbReference>
<organism evidence="4 5">
    <name type="scientific">Chryseobacterium indoltheticum</name>
    <dbReference type="NCBI Taxonomy" id="254"/>
    <lineage>
        <taxon>Bacteria</taxon>
        <taxon>Pseudomonadati</taxon>
        <taxon>Bacteroidota</taxon>
        <taxon>Flavobacteriia</taxon>
        <taxon>Flavobacteriales</taxon>
        <taxon>Weeksellaceae</taxon>
        <taxon>Chryseobacterium group</taxon>
        <taxon>Chryseobacterium</taxon>
    </lineage>
</organism>
<feature type="signal peptide" evidence="2">
    <location>
        <begin position="1"/>
        <end position="22"/>
    </location>
</feature>
<evidence type="ECO:0000256" key="2">
    <source>
        <dbReference type="SAM" id="SignalP"/>
    </source>
</evidence>
<dbReference type="Proteomes" id="UP000254282">
    <property type="component" value="Unassembled WGS sequence"/>
</dbReference>
<feature type="compositionally biased region" description="Polar residues" evidence="1">
    <location>
        <begin position="35"/>
        <end position="44"/>
    </location>
</feature>
<proteinExistence type="predicted"/>
<dbReference type="Pfam" id="PF20545">
    <property type="entry name" value="DUF6759"/>
    <property type="match status" value="1"/>
</dbReference>
<accession>A0A381FNC6</accession>
<dbReference type="STRING" id="254.SAMN05421682_105220"/>
<name>A0A381FNC6_9FLAO</name>
<evidence type="ECO:0000256" key="1">
    <source>
        <dbReference type="SAM" id="MobiDB-lite"/>
    </source>
</evidence>
<keyword evidence="2" id="KW-0732">Signal</keyword>
<protein>
    <recommendedName>
        <fullName evidence="3">DUF6759 domain-containing protein</fullName>
    </recommendedName>
</protein>
<dbReference type="InterPro" id="IPR046647">
    <property type="entry name" value="DUF6759"/>
</dbReference>
<evidence type="ECO:0000259" key="3">
    <source>
        <dbReference type="Pfam" id="PF20545"/>
    </source>
</evidence>
<evidence type="ECO:0000313" key="5">
    <source>
        <dbReference type="Proteomes" id="UP000254282"/>
    </source>
</evidence>
<sequence length="153" mass="16943">MKTFLILSLFITLFLNSCGSNNHTVKQPVRKSHPHVSTSNTETKINPAAQTEREYQALIKTYKPETTDVLNSLLNDSSNSPNVSVSVENKSNCNMVLTISGNNYFKKIPIAANKTGSAMVPKNQNYNLSGMLCNSVYQKTKYITSSFSIKLSN</sequence>
<dbReference type="AlphaFoldDB" id="A0A381FNC6"/>
<reference evidence="4 5" key="1">
    <citation type="submission" date="2018-06" db="EMBL/GenBank/DDBJ databases">
        <authorList>
            <consortium name="Pathogen Informatics"/>
            <person name="Doyle S."/>
        </authorList>
    </citation>
    <scope>NUCLEOTIDE SEQUENCE [LARGE SCALE GENOMIC DNA]</scope>
    <source>
        <strain evidence="4 5">NCTC13532</strain>
    </source>
</reference>
<feature type="region of interest" description="Disordered" evidence="1">
    <location>
        <begin position="25"/>
        <end position="46"/>
    </location>
</feature>
<gene>
    <name evidence="4" type="ORF">NCTC13532_03274</name>
</gene>
<feature type="chain" id="PRO_5017012973" description="DUF6759 domain-containing protein" evidence="2">
    <location>
        <begin position="23"/>
        <end position="153"/>
    </location>
</feature>
<evidence type="ECO:0000313" key="4">
    <source>
        <dbReference type="EMBL" id="SUX47692.1"/>
    </source>
</evidence>
<feature type="domain" description="DUF6759" evidence="3">
    <location>
        <begin position="64"/>
        <end position="152"/>
    </location>
</feature>
<dbReference type="EMBL" id="UFVR01000004">
    <property type="protein sequence ID" value="SUX47692.1"/>
    <property type="molecule type" value="Genomic_DNA"/>
</dbReference>